<evidence type="ECO:0000256" key="3">
    <source>
        <dbReference type="PROSITE-ProRule" id="PRU00221"/>
    </source>
</evidence>
<feature type="transmembrane region" description="Helical" evidence="4">
    <location>
        <begin position="153"/>
        <end position="173"/>
    </location>
</feature>
<dbReference type="RefSeq" id="WP_203006531.1">
    <property type="nucleotide sequence ID" value="NZ_JADWYU010000093.1"/>
</dbReference>
<dbReference type="SUPFAM" id="SSF50998">
    <property type="entry name" value="Quinoprotein alcohol dehydrogenase-like"/>
    <property type="match status" value="1"/>
</dbReference>
<dbReference type="InterPro" id="IPR001680">
    <property type="entry name" value="WD40_rpt"/>
</dbReference>
<name>A0A937URJ5_9ACTN</name>
<proteinExistence type="predicted"/>
<evidence type="ECO:0000313" key="5">
    <source>
        <dbReference type="EMBL" id="MBL7631427.1"/>
    </source>
</evidence>
<keyword evidence="2" id="KW-0677">Repeat</keyword>
<reference evidence="5" key="1">
    <citation type="submission" date="2020-12" db="EMBL/GenBank/DDBJ databases">
        <title>Genomic characterization of non-nitrogen-fixing Frankia strains.</title>
        <authorList>
            <person name="Carlos-Shanley C."/>
            <person name="Guerra T."/>
            <person name="Hahn D."/>
        </authorList>
    </citation>
    <scope>NUCLEOTIDE SEQUENCE</scope>
    <source>
        <strain evidence="5">CN6</strain>
    </source>
</reference>
<dbReference type="Pfam" id="PF00400">
    <property type="entry name" value="WD40"/>
    <property type="match status" value="4"/>
</dbReference>
<dbReference type="PROSITE" id="PS50082">
    <property type="entry name" value="WD_REPEATS_2"/>
    <property type="match status" value="3"/>
</dbReference>
<keyword evidence="6" id="KW-1185">Reference proteome</keyword>
<feature type="repeat" description="WD" evidence="3">
    <location>
        <begin position="241"/>
        <end position="274"/>
    </location>
</feature>
<sequence length="895" mass="94690">MSFFVGDREFHEGVRRAWVNSPISHTRTCVTWSILNGEAPCVDIRHGSAGAAFAVGLHELHRLRRRLARVSPRRLDPHCAVTAAVDERAEQLVAVAGYQQKLEAARAARLRRVVVPASSYERSDFPASPVRVVPAATVSQAVQRARRRPNPAFVALMLVLATLLAGTGVAVSLGERAVEREQRDQAIGRLVTAADTSRQNDSPDLSSAMRLSTSSYGTFHDAKSRSSLASILSSTRYKGALTGHTSFLNAVAISSDGRVLASGGFDDVVLLWDLGRKPPTQVGRYPLDKPDYIEKVDFATGRPLLAVGTSEDVFLVDVSRADKPTTVAHIAGRGVLDFSPDGQTLLVGNTLWNVIDADDPRPVGYLIGGPVESADDVSDVAFAPDGRTVAAASIDSIRFWDVTDAAAPVMRGKALTDIPGQVRALAFAPDGGTLAVAAKNVLRWSLPESGEPRRLEPDLVIPEASPKSVAYSPDGQVLAAAGGNSSTYVPISEGNNSVYLWDVMDEAEPRQLSMPLAGHGGEIKAIAFSPDGKTVASASYDKSIVLWDLSGAGLPVRVGSIPPGGGVLSADGRLLATTADGDKVVVWDIADPAKPRALDVLVGANEIFEFSPDGRSLVTRAAENSTAIIWVLDDRSSSRGAMGLSIPVSGIRSADFSADGDLLAIGGDGVTVWDVSDPRMTPFLIARMPSDGKDENESMLVAFSGHGEKLVTAHPDGRVEIWEGADFGQLTGTIRVATSGALTSLSFSPETNTLAMAGLPMGGGGEVFLVDIRRPGEPYQRTVIRTSFVVGDVAISPSGEYVVASGDDGTTGLWTLADQDVARELVQLPELGGGIFLSRDGLTMAVGGTLWDMAELDRLLRDPLPYACGRGGGGLGASLWDRYASPIRYREVCEA</sequence>
<keyword evidence="4" id="KW-0472">Membrane</keyword>
<dbReference type="InterPro" id="IPR050349">
    <property type="entry name" value="WD_LIS1/nudF_dynein_reg"/>
</dbReference>
<comment type="caution">
    <text evidence="5">The sequence shown here is derived from an EMBL/GenBank/DDBJ whole genome shotgun (WGS) entry which is preliminary data.</text>
</comment>
<dbReference type="EMBL" id="JAEACQ010000271">
    <property type="protein sequence ID" value="MBL7631427.1"/>
    <property type="molecule type" value="Genomic_DNA"/>
</dbReference>
<dbReference type="PROSITE" id="PS00678">
    <property type="entry name" value="WD_REPEATS_1"/>
    <property type="match status" value="2"/>
</dbReference>
<gene>
    <name evidence="5" type="ORF">I7412_30570</name>
</gene>
<evidence type="ECO:0000256" key="1">
    <source>
        <dbReference type="ARBA" id="ARBA00022574"/>
    </source>
</evidence>
<dbReference type="SMART" id="SM00320">
    <property type="entry name" value="WD40"/>
    <property type="match status" value="9"/>
</dbReference>
<keyword evidence="1 3" id="KW-0853">WD repeat</keyword>
<dbReference type="InterPro" id="IPR019775">
    <property type="entry name" value="WD40_repeat_CS"/>
</dbReference>
<feature type="repeat" description="WD" evidence="3">
    <location>
        <begin position="790"/>
        <end position="824"/>
    </location>
</feature>
<dbReference type="AlphaFoldDB" id="A0A937URJ5"/>
<protein>
    <submittedName>
        <fullName evidence="5">WD40 repeat domain-containing protein</fullName>
    </submittedName>
</protein>
<evidence type="ECO:0000256" key="4">
    <source>
        <dbReference type="SAM" id="Phobius"/>
    </source>
</evidence>
<dbReference type="Proteomes" id="UP000604475">
    <property type="component" value="Unassembled WGS sequence"/>
</dbReference>
<evidence type="ECO:0000256" key="2">
    <source>
        <dbReference type="ARBA" id="ARBA00022737"/>
    </source>
</evidence>
<dbReference type="InterPro" id="IPR015943">
    <property type="entry name" value="WD40/YVTN_repeat-like_dom_sf"/>
</dbReference>
<dbReference type="InterPro" id="IPR011047">
    <property type="entry name" value="Quinoprotein_ADH-like_sf"/>
</dbReference>
<keyword evidence="4" id="KW-1133">Transmembrane helix</keyword>
<dbReference type="Gene3D" id="3.30.230.10">
    <property type="match status" value="1"/>
</dbReference>
<organism evidence="5 6">
    <name type="scientific">Frankia nepalensis</name>
    <dbReference type="NCBI Taxonomy" id="1836974"/>
    <lineage>
        <taxon>Bacteria</taxon>
        <taxon>Bacillati</taxon>
        <taxon>Actinomycetota</taxon>
        <taxon>Actinomycetes</taxon>
        <taxon>Frankiales</taxon>
        <taxon>Frankiaceae</taxon>
        <taxon>Frankia</taxon>
    </lineage>
</organism>
<keyword evidence="4" id="KW-0812">Transmembrane</keyword>
<dbReference type="InterPro" id="IPR014721">
    <property type="entry name" value="Ribsml_uS5_D2-typ_fold_subgr"/>
</dbReference>
<accession>A0A937URJ5</accession>
<feature type="repeat" description="WD" evidence="3">
    <location>
        <begin position="516"/>
        <end position="550"/>
    </location>
</feature>
<evidence type="ECO:0000313" key="6">
    <source>
        <dbReference type="Proteomes" id="UP000604475"/>
    </source>
</evidence>
<dbReference type="Gene3D" id="2.130.10.10">
    <property type="entry name" value="YVTN repeat-like/Quinoprotein amine dehydrogenase"/>
    <property type="match status" value="4"/>
</dbReference>
<dbReference type="InterPro" id="IPR036322">
    <property type="entry name" value="WD40_repeat_dom_sf"/>
</dbReference>
<dbReference type="PANTHER" id="PTHR44129">
    <property type="entry name" value="WD REPEAT-CONTAINING PROTEIN POP1"/>
    <property type="match status" value="1"/>
</dbReference>
<dbReference type="PROSITE" id="PS50294">
    <property type="entry name" value="WD_REPEATS_REGION"/>
    <property type="match status" value="2"/>
</dbReference>
<dbReference type="SUPFAM" id="SSF50978">
    <property type="entry name" value="WD40 repeat-like"/>
    <property type="match status" value="1"/>
</dbReference>